<dbReference type="InterPro" id="IPR013105">
    <property type="entry name" value="TPR_2"/>
</dbReference>
<dbReference type="GO" id="GO:0016491">
    <property type="term" value="F:oxidoreductase activity"/>
    <property type="evidence" value="ECO:0007669"/>
    <property type="project" value="UniProtKB-KW"/>
</dbReference>
<dbReference type="EMBL" id="CAJPEX010006317">
    <property type="protein sequence ID" value="CAG0924020.1"/>
    <property type="molecule type" value="Genomic_DNA"/>
</dbReference>
<dbReference type="Pfam" id="PF07719">
    <property type="entry name" value="TPR_2"/>
    <property type="match status" value="1"/>
</dbReference>
<dbReference type="AlphaFoldDB" id="A0A7R9C0F3"/>
<dbReference type="PANTHER" id="PTHR44196:SF1">
    <property type="entry name" value="DEHYDROGENASE_REDUCTASE SDR FAMILY MEMBER 7B"/>
    <property type="match status" value="1"/>
</dbReference>
<keyword evidence="3 6" id="KW-0802">TPR repeat</keyword>
<sequence length="318" mass="34638">MTADVENSVRGPILDKLPSEWKDEGNQKFKEGEYGPAVECYTKALSSCQVENQTEKAVFFKNRAQAYFKLSEFEKCHQDCSEALTLAPGDSKALFRRATASEKLGKLDDAYRDAKQALALEPDNAAIKTLMQAFYRGDIVSTHLAVDVKLMAVNYFGQVALCKALLPGMIAQGGGSIVVIGSVQGKIALPHRSCYAASKHALQAFCDSMRAETSSRNVFVTVVNPGYVRTGLSENAMTADGSKYGSMDSTTANGMSPDSVAKRTIKAIILREKEVTVSGIAPKAATWLRSVLPSLYFFIMEFRAGVRKQIDDDLAKTD</sequence>
<gene>
    <name evidence="7" type="ORF">NMOB1V02_LOCUS11477</name>
</gene>
<dbReference type="PANTHER" id="PTHR44196">
    <property type="entry name" value="DEHYDROGENASE/REDUCTASE SDR FAMILY MEMBER 7B"/>
    <property type="match status" value="1"/>
</dbReference>
<keyword evidence="8" id="KW-1185">Reference proteome</keyword>
<dbReference type="InterPro" id="IPR002347">
    <property type="entry name" value="SDR_fam"/>
</dbReference>
<comment type="similarity">
    <text evidence="1">Belongs to the short-chain dehydrogenases/reductases (SDR) family.</text>
</comment>
<dbReference type="SUPFAM" id="SSF48452">
    <property type="entry name" value="TPR-like"/>
    <property type="match status" value="1"/>
</dbReference>
<evidence type="ECO:0000256" key="5">
    <source>
        <dbReference type="ARBA" id="ARBA00037096"/>
    </source>
</evidence>
<dbReference type="Proteomes" id="UP000678499">
    <property type="component" value="Unassembled WGS sequence"/>
</dbReference>
<comment type="function">
    <text evidence="5">Putative oxidoreductase.</text>
</comment>
<dbReference type="InterPro" id="IPR020904">
    <property type="entry name" value="Sc_DH/Rdtase_CS"/>
</dbReference>
<dbReference type="Pfam" id="PF00106">
    <property type="entry name" value="adh_short"/>
    <property type="match status" value="1"/>
</dbReference>
<evidence type="ECO:0000256" key="1">
    <source>
        <dbReference type="ARBA" id="ARBA00006484"/>
    </source>
</evidence>
<proteinExistence type="inferred from homology"/>
<dbReference type="InterPro" id="IPR036291">
    <property type="entry name" value="NAD(P)-bd_dom_sf"/>
</dbReference>
<evidence type="ECO:0000313" key="7">
    <source>
        <dbReference type="EMBL" id="CAD7283868.1"/>
    </source>
</evidence>
<dbReference type="PRINTS" id="PR00081">
    <property type="entry name" value="GDHRDH"/>
</dbReference>
<evidence type="ECO:0000256" key="4">
    <source>
        <dbReference type="ARBA" id="ARBA00023002"/>
    </source>
</evidence>
<evidence type="ECO:0000313" key="8">
    <source>
        <dbReference type="Proteomes" id="UP000678499"/>
    </source>
</evidence>
<dbReference type="EMBL" id="OA888354">
    <property type="protein sequence ID" value="CAD7283868.1"/>
    <property type="molecule type" value="Genomic_DNA"/>
</dbReference>
<keyword evidence="4" id="KW-0560">Oxidoreductase</keyword>
<accession>A0A7R9C0F3</accession>
<dbReference type="InterPro" id="IPR019734">
    <property type="entry name" value="TPR_rpt"/>
</dbReference>
<organism evidence="7">
    <name type="scientific">Notodromas monacha</name>
    <dbReference type="NCBI Taxonomy" id="399045"/>
    <lineage>
        <taxon>Eukaryota</taxon>
        <taxon>Metazoa</taxon>
        <taxon>Ecdysozoa</taxon>
        <taxon>Arthropoda</taxon>
        <taxon>Crustacea</taxon>
        <taxon>Oligostraca</taxon>
        <taxon>Ostracoda</taxon>
        <taxon>Podocopa</taxon>
        <taxon>Podocopida</taxon>
        <taxon>Cypridocopina</taxon>
        <taxon>Cypridoidea</taxon>
        <taxon>Cyprididae</taxon>
        <taxon>Notodromas</taxon>
    </lineage>
</organism>
<dbReference type="SUPFAM" id="SSF51735">
    <property type="entry name" value="NAD(P)-binding Rossmann-fold domains"/>
    <property type="match status" value="1"/>
</dbReference>
<reference evidence="7" key="1">
    <citation type="submission" date="2020-11" db="EMBL/GenBank/DDBJ databases">
        <authorList>
            <person name="Tran Van P."/>
        </authorList>
    </citation>
    <scope>NUCLEOTIDE SEQUENCE</scope>
</reference>
<dbReference type="OrthoDB" id="5307821at2759"/>
<dbReference type="InterPro" id="IPR011990">
    <property type="entry name" value="TPR-like_helical_dom_sf"/>
</dbReference>
<dbReference type="Gene3D" id="1.25.40.10">
    <property type="entry name" value="Tetratricopeptide repeat domain"/>
    <property type="match status" value="1"/>
</dbReference>
<keyword evidence="2" id="KW-0677">Repeat</keyword>
<evidence type="ECO:0000256" key="2">
    <source>
        <dbReference type="ARBA" id="ARBA00022737"/>
    </source>
</evidence>
<dbReference type="GO" id="GO:0016020">
    <property type="term" value="C:membrane"/>
    <property type="evidence" value="ECO:0007669"/>
    <property type="project" value="TreeGrafter"/>
</dbReference>
<protein>
    <submittedName>
        <fullName evidence="7">Uncharacterized protein</fullName>
    </submittedName>
</protein>
<name>A0A7R9C0F3_9CRUS</name>
<evidence type="ECO:0000256" key="3">
    <source>
        <dbReference type="ARBA" id="ARBA00022803"/>
    </source>
</evidence>
<evidence type="ECO:0000256" key="6">
    <source>
        <dbReference type="PROSITE-ProRule" id="PRU00339"/>
    </source>
</evidence>
<dbReference type="PROSITE" id="PS50005">
    <property type="entry name" value="TPR"/>
    <property type="match status" value="1"/>
</dbReference>
<dbReference type="SMART" id="SM00028">
    <property type="entry name" value="TPR"/>
    <property type="match status" value="3"/>
</dbReference>
<dbReference type="PROSITE" id="PS00061">
    <property type="entry name" value="ADH_SHORT"/>
    <property type="match status" value="1"/>
</dbReference>
<feature type="repeat" description="TPR" evidence="6">
    <location>
        <begin position="91"/>
        <end position="124"/>
    </location>
</feature>
<dbReference type="Gene3D" id="3.40.50.720">
    <property type="entry name" value="NAD(P)-binding Rossmann-like Domain"/>
    <property type="match status" value="1"/>
</dbReference>